<name>A0A2U2PF07_9SPHI</name>
<evidence type="ECO:0000313" key="1">
    <source>
        <dbReference type="EMBL" id="PWG79988.1"/>
    </source>
</evidence>
<dbReference type="EMBL" id="QEAS01000011">
    <property type="protein sequence ID" value="PWG79988.1"/>
    <property type="molecule type" value="Genomic_DNA"/>
</dbReference>
<dbReference type="AlphaFoldDB" id="A0A2U2PF07"/>
<comment type="caution">
    <text evidence="1">The sequence shown here is derived from an EMBL/GenBank/DDBJ whole genome shotgun (WGS) entry which is preliminary data.</text>
</comment>
<reference evidence="1 2" key="1">
    <citation type="submission" date="2018-04" db="EMBL/GenBank/DDBJ databases">
        <title>Pedobacter chongqingensis sp. nov., isolated from a rottenly hemp rope.</title>
        <authorList>
            <person name="Cai Y."/>
        </authorList>
    </citation>
    <scope>NUCLEOTIDE SEQUENCE [LARGE SCALE GENOMIC DNA]</scope>
    <source>
        <strain evidence="1 2">FJ4-8</strain>
    </source>
</reference>
<evidence type="ECO:0000313" key="2">
    <source>
        <dbReference type="Proteomes" id="UP000245647"/>
    </source>
</evidence>
<dbReference type="Proteomes" id="UP000245647">
    <property type="component" value="Unassembled WGS sequence"/>
</dbReference>
<sequence>MVLTGDNMNHVSDSSVWQAKKKDARICPKCKKGHLDERVPRGTLVKTLLFWLPVRRYRCYNCYKKTYILGE</sequence>
<proteinExistence type="predicted"/>
<protein>
    <submittedName>
        <fullName evidence="1">Uncharacterized protein</fullName>
    </submittedName>
</protein>
<keyword evidence="2" id="KW-1185">Reference proteome</keyword>
<gene>
    <name evidence="1" type="ORF">DDR33_14430</name>
</gene>
<accession>A0A2U2PF07</accession>
<organism evidence="1 2">
    <name type="scientific">Pararcticibacter amylolyticus</name>
    <dbReference type="NCBI Taxonomy" id="2173175"/>
    <lineage>
        <taxon>Bacteria</taxon>
        <taxon>Pseudomonadati</taxon>
        <taxon>Bacteroidota</taxon>
        <taxon>Sphingobacteriia</taxon>
        <taxon>Sphingobacteriales</taxon>
        <taxon>Sphingobacteriaceae</taxon>
        <taxon>Pararcticibacter</taxon>
    </lineage>
</organism>